<evidence type="ECO:0000256" key="8">
    <source>
        <dbReference type="ARBA" id="ARBA00023136"/>
    </source>
</evidence>
<dbReference type="GO" id="GO:0042910">
    <property type="term" value="F:xenobiotic transmembrane transporter activity"/>
    <property type="evidence" value="ECO:0007669"/>
    <property type="project" value="TreeGrafter"/>
</dbReference>
<evidence type="ECO:0000313" key="12">
    <source>
        <dbReference type="Proteomes" id="UP000437131"/>
    </source>
</evidence>
<evidence type="ECO:0000256" key="2">
    <source>
        <dbReference type="ARBA" id="ARBA00010942"/>
    </source>
</evidence>
<evidence type="ECO:0000259" key="10">
    <source>
        <dbReference type="PROSITE" id="PS50156"/>
    </source>
</evidence>
<comment type="similarity">
    <text evidence="2">Belongs to the resistance-nodulation-cell division (RND) (TC 2.A.6) family.</text>
</comment>
<feature type="domain" description="SSD" evidence="10">
    <location>
        <begin position="339"/>
        <end position="502"/>
    </location>
</feature>
<dbReference type="FunFam" id="3.30.70.1430:FF:000001">
    <property type="entry name" value="Efflux pump membrane transporter"/>
    <property type="match status" value="1"/>
</dbReference>
<reference evidence="11 12" key="1">
    <citation type="submission" date="2019-11" db="EMBL/GenBank/DDBJ databases">
        <title>Isolation of a new High Light Tolerant Cyanobacteria.</title>
        <authorList>
            <person name="Dobson Z."/>
            <person name="Vaughn N."/>
            <person name="Vaughn M."/>
            <person name="Fromme P."/>
            <person name="Mazor Y."/>
        </authorList>
    </citation>
    <scope>NUCLEOTIDE SEQUENCE [LARGE SCALE GENOMIC DNA]</scope>
    <source>
        <strain evidence="11 12">0216</strain>
    </source>
</reference>
<dbReference type="Gene3D" id="3.30.70.1440">
    <property type="entry name" value="Multidrug efflux transporter AcrB pore domain"/>
    <property type="match status" value="1"/>
</dbReference>
<dbReference type="GO" id="GO:0009636">
    <property type="term" value="P:response to toxic substance"/>
    <property type="evidence" value="ECO:0007669"/>
    <property type="project" value="UniProtKB-ARBA"/>
</dbReference>
<dbReference type="RefSeq" id="WP_155083676.1">
    <property type="nucleotide sequence ID" value="NZ_WMIA01000007.1"/>
</dbReference>
<keyword evidence="5" id="KW-0997">Cell inner membrane</keyword>
<dbReference type="InterPro" id="IPR000731">
    <property type="entry name" value="SSD"/>
</dbReference>
<dbReference type="SUPFAM" id="SSF82693">
    <property type="entry name" value="Multidrug efflux transporter AcrB pore domain, PN1, PN2, PC1 and PC2 subdomains"/>
    <property type="match status" value="3"/>
</dbReference>
<dbReference type="GO" id="GO:0005886">
    <property type="term" value="C:plasma membrane"/>
    <property type="evidence" value="ECO:0007669"/>
    <property type="project" value="UniProtKB-SubCell"/>
</dbReference>
<gene>
    <name evidence="11" type="ORF">GGC33_07860</name>
</gene>
<proteinExistence type="inferred from homology"/>
<evidence type="ECO:0000256" key="9">
    <source>
        <dbReference type="SAM" id="Phobius"/>
    </source>
</evidence>
<evidence type="ECO:0000313" key="11">
    <source>
        <dbReference type="EMBL" id="MTF38843.1"/>
    </source>
</evidence>
<comment type="subcellular location">
    <subcellularLocation>
        <location evidence="1">Cell inner membrane</location>
        <topology evidence="1">Multi-pass membrane protein</topology>
    </subcellularLocation>
</comment>
<feature type="transmembrane region" description="Helical" evidence="9">
    <location>
        <begin position="445"/>
        <end position="466"/>
    </location>
</feature>
<dbReference type="PANTHER" id="PTHR32063:SF11">
    <property type="entry name" value="CATION OR DRUG EFFLUX SYSTEM PROTEIN"/>
    <property type="match status" value="1"/>
</dbReference>
<organism evidence="11 12">
    <name type="scientific">Cyanobacterium aponinum 0216</name>
    <dbReference type="NCBI Taxonomy" id="2676140"/>
    <lineage>
        <taxon>Bacteria</taxon>
        <taxon>Bacillati</taxon>
        <taxon>Cyanobacteriota</taxon>
        <taxon>Cyanophyceae</taxon>
        <taxon>Oscillatoriophycideae</taxon>
        <taxon>Chroococcales</taxon>
        <taxon>Geminocystaceae</taxon>
        <taxon>Cyanobacterium</taxon>
    </lineage>
</organism>
<dbReference type="EMBL" id="WMIA01000007">
    <property type="protein sequence ID" value="MTF38843.1"/>
    <property type="molecule type" value="Genomic_DNA"/>
</dbReference>
<dbReference type="InterPro" id="IPR001036">
    <property type="entry name" value="Acrflvin-R"/>
</dbReference>
<evidence type="ECO:0000256" key="1">
    <source>
        <dbReference type="ARBA" id="ARBA00004429"/>
    </source>
</evidence>
<dbReference type="Gene3D" id="3.30.70.1430">
    <property type="entry name" value="Multidrug efflux transporter AcrB pore domain"/>
    <property type="match status" value="2"/>
</dbReference>
<dbReference type="InterPro" id="IPR004764">
    <property type="entry name" value="MdtF-like"/>
</dbReference>
<dbReference type="PANTHER" id="PTHR32063">
    <property type="match status" value="1"/>
</dbReference>
<evidence type="ECO:0000256" key="3">
    <source>
        <dbReference type="ARBA" id="ARBA00022448"/>
    </source>
</evidence>
<dbReference type="SUPFAM" id="SSF82866">
    <property type="entry name" value="Multidrug efflux transporter AcrB transmembrane domain"/>
    <property type="match status" value="2"/>
</dbReference>
<dbReference type="InterPro" id="IPR027463">
    <property type="entry name" value="AcrB_DN_DC_subdom"/>
</dbReference>
<evidence type="ECO:0000256" key="4">
    <source>
        <dbReference type="ARBA" id="ARBA00022475"/>
    </source>
</evidence>
<name>A0A844GTE8_9CHRO</name>
<feature type="transmembrane region" description="Helical" evidence="9">
    <location>
        <begin position="1029"/>
        <end position="1050"/>
    </location>
</feature>
<comment type="caution">
    <text evidence="11">The sequence shown here is derived from an EMBL/GenBank/DDBJ whole genome shotgun (WGS) entry which is preliminary data.</text>
</comment>
<feature type="transmembrane region" description="Helical" evidence="9">
    <location>
        <begin position="552"/>
        <end position="572"/>
    </location>
</feature>
<dbReference type="Pfam" id="PF00873">
    <property type="entry name" value="ACR_tran"/>
    <property type="match status" value="1"/>
</dbReference>
<dbReference type="NCBIfam" id="TIGR00915">
    <property type="entry name" value="2A0602"/>
    <property type="match status" value="1"/>
</dbReference>
<feature type="transmembrane region" description="Helical" evidence="9">
    <location>
        <begin position="910"/>
        <end position="930"/>
    </location>
</feature>
<feature type="transmembrane region" description="Helical" evidence="9">
    <location>
        <begin position="996"/>
        <end position="1017"/>
    </location>
</feature>
<feature type="transmembrane region" description="Helical" evidence="9">
    <location>
        <begin position="351"/>
        <end position="367"/>
    </location>
</feature>
<evidence type="ECO:0000256" key="7">
    <source>
        <dbReference type="ARBA" id="ARBA00022989"/>
    </source>
</evidence>
<feature type="transmembrane region" description="Helical" evidence="9">
    <location>
        <begin position="472"/>
        <end position="496"/>
    </location>
</feature>
<dbReference type="SUPFAM" id="SSF82714">
    <property type="entry name" value="Multidrug efflux transporter AcrB TolC docking domain, DN and DC subdomains"/>
    <property type="match status" value="2"/>
</dbReference>
<keyword evidence="8 9" id="KW-0472">Membrane</keyword>
<feature type="transmembrane region" description="Helical" evidence="9">
    <location>
        <begin position="517"/>
        <end position="536"/>
    </location>
</feature>
<dbReference type="Gene3D" id="3.30.2090.10">
    <property type="entry name" value="Multidrug efflux transporter AcrB TolC docking domain, DN and DC subdomains"/>
    <property type="match status" value="2"/>
</dbReference>
<keyword evidence="6 9" id="KW-0812">Transmembrane</keyword>
<sequence length="1060" mass="115417">MSISSTFIKRPVLATVCSLVIILAGAIAFPLLPVAKLPQLAPTQVKVTATYNGADAKTAEDTVTTIIEREINGVENMKYMTSNTSNDGVTNITVAFPTEIDRNQAQVNVQNRVSLAEPRLPDSVKQTGVKVDKASPNILLAYAFYADQNEQGKPIYDTVFVSNYVDLFVTDEIKRIFGVGSITIFGERKYAMRIWLDPYKLAARDLSANDVVTAIQNQNLQVGAGRIGQEPSLSEQQFEIPLRSSGRFKTVEEAGEIVIQTGDNGTIIRLKDVAKIELGAENYDLDAKYNNQPAVGFAVYQLPGTNALATGEAIKAKIAELQENFPPGLKVDVAFDTTDFVNVAIADVKNNTFEAILYAIITIMIFLQNWRLAIIPAIAMPVAMIGSLAAVLVFGLELNLLTLFGIILAIGTVTDDAVVIVEAVQVKMSEGMQPLQASLDAMEELGGAVLASSLTQLAVFVPVMFFPGTTGIVYRQFAVTLSAAIIFSTFNALTLSPTLSSLILRPRNAPPDVIDKTFNFLFGWFFRLFNTVFGWIETAYGNFINALTNVKSLIMIIFVAGLAATAFMYTVIPSGFIPEEDQGYFFIIGNSPSNTSLNYTREEVNKVNGILAEIPEVKGYLGIAGTSFDGNNYNKYLFFGRLTPWEERPSAPQSAFGILRKLNQELKATMTGSRAVAVNAPAVDGLSATGGLELQLQNRTGLPMANMIEAAQKYLATANERPELQGVFTQFTFYTDQQQIDLNRDKINALNVDVSEVLNTLQTYIGSRYVNDFVFANRSYRVYAQVESEFRSNPEDINTLYVNSRDGQQIALKNLINVQNINYPPTLTHYNVYSSVKIQASPAGGFSSGQAIKVMEEVATEVLPNGIGYEWTGSALEELSAGSATILIFGLGFVLVFLVLAAQYESYIDPTIIMLTVPLSTLGALVAIWLRSNMQLGGFFPVISNDIYAQVGLLMLIGMASKNAILIVEQANLNVDLGFDFTKAAIESAKSRFRPIMMTSLSGIVGYIPLMMASGAGALSRWSIGTVSFGGYLVATILSLVIAPILYVVIKTFEKKVLDS</sequence>
<keyword evidence="4" id="KW-1003">Cell membrane</keyword>
<keyword evidence="7 9" id="KW-1133">Transmembrane helix</keyword>
<feature type="transmembrane region" description="Helical" evidence="9">
    <location>
        <begin position="374"/>
        <end position="394"/>
    </location>
</feature>
<dbReference type="AlphaFoldDB" id="A0A844GTE8"/>
<accession>A0A844GTE8</accession>
<evidence type="ECO:0000256" key="6">
    <source>
        <dbReference type="ARBA" id="ARBA00022692"/>
    </source>
</evidence>
<feature type="transmembrane region" description="Helical" evidence="9">
    <location>
        <begin position="400"/>
        <end position="424"/>
    </location>
</feature>
<dbReference type="Gene3D" id="3.30.70.1320">
    <property type="entry name" value="Multidrug efflux transporter AcrB pore domain like"/>
    <property type="match status" value="1"/>
</dbReference>
<dbReference type="GO" id="GO:0015562">
    <property type="term" value="F:efflux transmembrane transporter activity"/>
    <property type="evidence" value="ECO:0007669"/>
    <property type="project" value="InterPro"/>
</dbReference>
<dbReference type="Gene3D" id="1.20.1640.10">
    <property type="entry name" value="Multidrug efflux transporter AcrB transmembrane domain"/>
    <property type="match status" value="2"/>
</dbReference>
<protein>
    <submittedName>
        <fullName evidence="11">Efflux RND transporter permease subunit</fullName>
    </submittedName>
</protein>
<keyword evidence="3" id="KW-0813">Transport</keyword>
<dbReference type="PRINTS" id="PR00702">
    <property type="entry name" value="ACRIFLAVINRP"/>
</dbReference>
<dbReference type="PROSITE" id="PS50156">
    <property type="entry name" value="SSD"/>
    <property type="match status" value="1"/>
</dbReference>
<feature type="transmembrane region" description="Helical" evidence="9">
    <location>
        <begin position="884"/>
        <end position="904"/>
    </location>
</feature>
<evidence type="ECO:0000256" key="5">
    <source>
        <dbReference type="ARBA" id="ARBA00022519"/>
    </source>
</evidence>
<dbReference type="Proteomes" id="UP000437131">
    <property type="component" value="Unassembled WGS sequence"/>
</dbReference>